<gene>
    <name evidence="2" type="primary">109583774</name>
</gene>
<sequence length="320" mass="36859">MSRQPPEPPSLSELLRALKDTRADKNVLLVYMGLKLDTVRKIEMQNCRQEDRTFMECLDYFLKNCARPGQEWEQVVRALIDSEDPQTAEEIRKTYIPSFQTLEPNDSTATIASGAPAGSIETDEVDQSYLMFEPPSQPHPSLLQLDSTETDELMDYLKKMKTMTIAKYNEAKTNIEGHSYNIESTLETEHDIAKRELSNYKQRVERSSDKLERNIQELKEKTTEQQAVVKDAISRLKQGDSTRLVAIKETSDEILELEKLTHSLEKNLERYKRHTPKSYISSATKDIVIQDLQEILSVGSTTCSELDESEYMYECSQLWK</sequence>
<proteinExistence type="predicted"/>
<evidence type="ECO:0000313" key="3">
    <source>
        <dbReference type="Proteomes" id="UP000007879"/>
    </source>
</evidence>
<dbReference type="KEGG" id="aqu:109583774"/>
<dbReference type="EnsemblMetazoa" id="XM_019999232.1">
    <property type="protein sequence ID" value="XP_019854791.1"/>
    <property type="gene ID" value="LOC109583774"/>
</dbReference>
<evidence type="ECO:0008006" key="4">
    <source>
        <dbReference type="Google" id="ProtNLM"/>
    </source>
</evidence>
<feature type="coiled-coil region" evidence="1">
    <location>
        <begin position="183"/>
        <end position="274"/>
    </location>
</feature>
<dbReference type="Proteomes" id="UP000007879">
    <property type="component" value="Unassembled WGS sequence"/>
</dbReference>
<dbReference type="EnsemblMetazoa" id="Aqu2.1.26156_001">
    <property type="protein sequence ID" value="Aqu2.1.26156_001"/>
    <property type="gene ID" value="Aqu2.1.26156"/>
</dbReference>
<reference evidence="2" key="2">
    <citation type="submission" date="2017-05" db="UniProtKB">
        <authorList>
            <consortium name="EnsemblMetazoa"/>
        </authorList>
    </citation>
    <scope>IDENTIFICATION</scope>
</reference>
<evidence type="ECO:0000256" key="1">
    <source>
        <dbReference type="SAM" id="Coils"/>
    </source>
</evidence>
<keyword evidence="3" id="KW-1185">Reference proteome</keyword>
<dbReference type="InParanoid" id="A0A1X7UF96"/>
<evidence type="ECO:0000313" key="2">
    <source>
        <dbReference type="EnsemblMetazoa" id="Aqu2.1.26156_001"/>
    </source>
</evidence>
<name>A0A1X7UF96_AMPQE</name>
<protein>
    <recommendedName>
        <fullName evidence="4">Death domain-containing protein</fullName>
    </recommendedName>
</protein>
<reference evidence="3" key="1">
    <citation type="journal article" date="2010" name="Nature">
        <title>The Amphimedon queenslandica genome and the evolution of animal complexity.</title>
        <authorList>
            <person name="Srivastava M."/>
            <person name="Simakov O."/>
            <person name="Chapman J."/>
            <person name="Fahey B."/>
            <person name="Gauthier M.E."/>
            <person name="Mitros T."/>
            <person name="Richards G.S."/>
            <person name="Conaco C."/>
            <person name="Dacre M."/>
            <person name="Hellsten U."/>
            <person name="Larroux C."/>
            <person name="Putnam N.H."/>
            <person name="Stanke M."/>
            <person name="Adamska M."/>
            <person name="Darling A."/>
            <person name="Degnan S.M."/>
            <person name="Oakley T.H."/>
            <person name="Plachetzki D.C."/>
            <person name="Zhai Y."/>
            <person name="Adamski M."/>
            <person name="Calcino A."/>
            <person name="Cummins S.F."/>
            <person name="Goodstein D.M."/>
            <person name="Harris C."/>
            <person name="Jackson D.J."/>
            <person name="Leys S.P."/>
            <person name="Shu S."/>
            <person name="Woodcroft B.J."/>
            <person name="Vervoort M."/>
            <person name="Kosik K.S."/>
            <person name="Manning G."/>
            <person name="Degnan B.M."/>
            <person name="Rokhsar D.S."/>
        </authorList>
    </citation>
    <scope>NUCLEOTIDE SEQUENCE [LARGE SCALE GENOMIC DNA]</scope>
</reference>
<organism evidence="2">
    <name type="scientific">Amphimedon queenslandica</name>
    <name type="common">Sponge</name>
    <dbReference type="NCBI Taxonomy" id="400682"/>
    <lineage>
        <taxon>Eukaryota</taxon>
        <taxon>Metazoa</taxon>
        <taxon>Porifera</taxon>
        <taxon>Demospongiae</taxon>
        <taxon>Heteroscleromorpha</taxon>
        <taxon>Haplosclerida</taxon>
        <taxon>Niphatidae</taxon>
        <taxon>Amphimedon</taxon>
    </lineage>
</organism>
<keyword evidence="1" id="KW-0175">Coiled coil</keyword>
<accession>A0A1X7UF96</accession>
<dbReference type="AlphaFoldDB" id="A0A1X7UF96"/>